<evidence type="ECO:0000256" key="1">
    <source>
        <dbReference type="ARBA" id="ARBA00004123"/>
    </source>
</evidence>
<comment type="similarity">
    <text evidence="3">Belongs to the exportin family.</text>
</comment>
<keyword evidence="6" id="KW-0653">Protein transport</keyword>
<keyword evidence="10" id="KW-1185">Reference proteome</keyword>
<dbReference type="EMBL" id="KZ303850">
    <property type="protein sequence ID" value="PHZ12183.1"/>
    <property type="molecule type" value="Genomic_DNA"/>
</dbReference>
<comment type="subcellular location">
    <subcellularLocation>
        <location evidence="2">Cytoplasm</location>
    </subcellularLocation>
    <subcellularLocation>
        <location evidence="1">Nucleus</location>
    </subcellularLocation>
</comment>
<protein>
    <recommendedName>
        <fullName evidence="8">Exportin-7/Ran-binding protein 17 TPR repeats domain-containing protein</fullName>
    </recommendedName>
</protein>
<evidence type="ECO:0000313" key="9">
    <source>
        <dbReference type="EMBL" id="PHZ12183.1"/>
    </source>
</evidence>
<evidence type="ECO:0000256" key="6">
    <source>
        <dbReference type="ARBA" id="ARBA00022927"/>
    </source>
</evidence>
<evidence type="ECO:0000256" key="5">
    <source>
        <dbReference type="ARBA" id="ARBA00022490"/>
    </source>
</evidence>
<evidence type="ECO:0000256" key="7">
    <source>
        <dbReference type="ARBA" id="ARBA00023242"/>
    </source>
</evidence>
<keyword evidence="5" id="KW-0963">Cytoplasm</keyword>
<dbReference type="Gene3D" id="1.25.10.10">
    <property type="entry name" value="Leucine-rich Repeat Variant"/>
    <property type="match status" value="1"/>
</dbReference>
<dbReference type="SUPFAM" id="SSF48371">
    <property type="entry name" value="ARM repeat"/>
    <property type="match status" value="1"/>
</dbReference>
<dbReference type="STRING" id="1340429.A0A2G4STT1"/>
<dbReference type="GO" id="GO:0006611">
    <property type="term" value="P:protein export from nucleus"/>
    <property type="evidence" value="ECO:0007669"/>
    <property type="project" value="TreeGrafter"/>
</dbReference>
<dbReference type="InterPro" id="IPR057947">
    <property type="entry name" value="TPR_XPO7/RBP17"/>
</dbReference>
<dbReference type="GO" id="GO:0005737">
    <property type="term" value="C:cytoplasm"/>
    <property type="evidence" value="ECO:0007669"/>
    <property type="project" value="UniProtKB-SubCell"/>
</dbReference>
<sequence>MSGQDERIIYFSSLCEQLYNPKSPTEGEQVQRVLEASFPTFSDSSTNNPGLDNLPTFGIRTPTDTANALRILLENSPNPYVQTFALSRLKQLVLAQFTLFDRDTKIQLRTFLLEYAFIHYDLQPFVINQLASVLALLTRFGWLDHEEYQQVYKDMTQFLQASAEHRIVGLQILAVIVQDMNSTVVPKYAAKFRKASAGLRDTQLFDIFKNAFELLKSLVSRSIPFELAGQEDRTKDATLDLLCKCLLYDFSGTTVDESGEETGTIQIPSTWRSLVENDEFLPTFFKAYDVFQPAHAKKAMDCLVQIVATRKGMFSGEDERTKFITTIMQGIRNIILSLRHIDDADCYNGFCRLLQRFRTAVTLNDLAEMPGYIEWIELVGTFTQNAFQTNTSFHLLRFWYKIVEGMSYFQQLGEKTVKKLQEITVQLVRTFMTTHLAAVGGEMMWDENPLEEEDSLVESLSMFGQIARCQYEQSCAVLIELFDPIAADYQEFISQASMAGVNQESMKEAIDMYESKFAWLVYFMAVFIGNRPAYLSSDESDAADGELITKVIQLMETNQALVQDNRVFLSKRLDTALVYFFSQYRRSYVGETNAKEVYKKPNEVFGIEDQSDMLNLIMRKIITNLQCWGEDTRVIWKTLDLFNELASGYSALKSLRKIESMTLLMQNHLSTEFTFLHNSDKHQRNRMLYYQILCKILFAEDNNEAEFYEFMKPFEDRLNELSLLSTREEFQQPQVQRAIIDLFLDLRGFIEPIQSRRSFLLFFDWFYPDYMPILLRAVEAWSPDPLTYPLLKFVGELVQNKSQRLNLDISSPNGVLLFRDASQLICSYGQQAITQHVTDDRKKYAAKYKGITICFNILARCLGGKYINFGVFWLYQDKAISDAFSMMFQMILNIPLNDMMNFPKLTRAFFLMMDEFSNEQMMIDPNLPAEAFLYILEACEIGIESSDPYIRTHACTTLNNILTFVVQERERAQPKEKEMKKRRPSHTLVMNYFTQFPQVLPRMLTSVFGMILFDDNNDQWQLSRPLYTLVLLERDFASKYTNQVIMQQLPERREYVTKLLSNLMEGSGWTLGTKDREKFSQQISNLKRELVNHQITLVPV</sequence>
<organism evidence="9 10">
    <name type="scientific">Rhizopus microsporus ATCC 52813</name>
    <dbReference type="NCBI Taxonomy" id="1340429"/>
    <lineage>
        <taxon>Eukaryota</taxon>
        <taxon>Fungi</taxon>
        <taxon>Fungi incertae sedis</taxon>
        <taxon>Mucoromycota</taxon>
        <taxon>Mucoromycotina</taxon>
        <taxon>Mucoromycetes</taxon>
        <taxon>Mucorales</taxon>
        <taxon>Mucorineae</taxon>
        <taxon>Rhizopodaceae</taxon>
        <taxon>Rhizopus</taxon>
    </lineage>
</organism>
<evidence type="ECO:0000313" key="10">
    <source>
        <dbReference type="Proteomes" id="UP000242254"/>
    </source>
</evidence>
<dbReference type="GO" id="GO:0005049">
    <property type="term" value="F:nuclear export signal receptor activity"/>
    <property type="evidence" value="ECO:0007669"/>
    <property type="project" value="InterPro"/>
</dbReference>
<keyword evidence="7" id="KW-0539">Nucleus</keyword>
<evidence type="ECO:0000256" key="3">
    <source>
        <dbReference type="ARBA" id="ARBA00009466"/>
    </source>
</evidence>
<evidence type="ECO:0000256" key="2">
    <source>
        <dbReference type="ARBA" id="ARBA00004496"/>
    </source>
</evidence>
<dbReference type="Proteomes" id="UP000242254">
    <property type="component" value="Unassembled WGS sequence"/>
</dbReference>
<dbReference type="GeneID" id="35444165"/>
<dbReference type="InterPro" id="IPR044189">
    <property type="entry name" value="XPO4/7-like"/>
</dbReference>
<name>A0A2G4STT1_RHIZD</name>
<proteinExistence type="inferred from homology"/>
<dbReference type="AlphaFoldDB" id="A0A2G4STT1"/>
<evidence type="ECO:0000256" key="4">
    <source>
        <dbReference type="ARBA" id="ARBA00022448"/>
    </source>
</evidence>
<dbReference type="InterPro" id="IPR011989">
    <property type="entry name" value="ARM-like"/>
</dbReference>
<dbReference type="RefSeq" id="XP_023465891.1">
    <property type="nucleotide sequence ID" value="XM_023613176.1"/>
</dbReference>
<dbReference type="Pfam" id="PF25795">
    <property type="entry name" value="TPR_XPO7"/>
    <property type="match status" value="1"/>
</dbReference>
<evidence type="ECO:0000259" key="8">
    <source>
        <dbReference type="Pfam" id="PF25795"/>
    </source>
</evidence>
<dbReference type="GO" id="GO:0005643">
    <property type="term" value="C:nuclear pore"/>
    <property type="evidence" value="ECO:0007669"/>
    <property type="project" value="TreeGrafter"/>
</dbReference>
<accession>A0A2G4STT1</accession>
<keyword evidence="4" id="KW-0813">Transport</keyword>
<reference evidence="9 10" key="1">
    <citation type="journal article" date="2016" name="Proc. Natl. Acad. Sci. U.S.A.">
        <title>Lipid metabolic changes in an early divergent fungus govern the establishment of a mutualistic symbiosis with endobacteria.</title>
        <authorList>
            <person name="Lastovetsky O.A."/>
            <person name="Gaspar M.L."/>
            <person name="Mondo S.J."/>
            <person name="LaButti K.M."/>
            <person name="Sandor L."/>
            <person name="Grigoriev I.V."/>
            <person name="Henry S.A."/>
            <person name="Pawlowska T.E."/>
        </authorList>
    </citation>
    <scope>NUCLEOTIDE SEQUENCE [LARGE SCALE GENOMIC DNA]</scope>
    <source>
        <strain evidence="9 10">ATCC 52813</strain>
    </source>
</reference>
<gene>
    <name evidence="9" type="ORF">RHIMIDRAFT_284274</name>
</gene>
<dbReference type="PANTHER" id="PTHR12596:SF2">
    <property type="entry name" value="EXPORTIN-7 ISOFORM X1"/>
    <property type="match status" value="1"/>
</dbReference>
<feature type="domain" description="Exportin-7/Ran-binding protein 17 TPR repeats" evidence="8">
    <location>
        <begin position="447"/>
        <end position="682"/>
    </location>
</feature>
<dbReference type="InterPro" id="IPR016024">
    <property type="entry name" value="ARM-type_fold"/>
</dbReference>
<dbReference type="PANTHER" id="PTHR12596">
    <property type="entry name" value="EXPORTIN 4,7-RELATED"/>
    <property type="match status" value="1"/>
</dbReference>